<feature type="domain" description="CCHC-type" evidence="1">
    <location>
        <begin position="159"/>
        <end position="175"/>
    </location>
</feature>
<dbReference type="PANTHER" id="PTHR46486">
    <property type="entry name" value="CCHC-TYPE DOMAIN-CONTAINING PROTEIN"/>
    <property type="match status" value="1"/>
</dbReference>
<organism evidence="2 3">
    <name type="scientific">Astyanax mexicanus</name>
    <name type="common">Blind cave fish</name>
    <name type="synonym">Astyanax fasciatus mexicanus</name>
    <dbReference type="NCBI Taxonomy" id="7994"/>
    <lineage>
        <taxon>Eukaryota</taxon>
        <taxon>Metazoa</taxon>
        <taxon>Chordata</taxon>
        <taxon>Craniata</taxon>
        <taxon>Vertebrata</taxon>
        <taxon>Euteleostomi</taxon>
        <taxon>Actinopterygii</taxon>
        <taxon>Neopterygii</taxon>
        <taxon>Teleostei</taxon>
        <taxon>Ostariophysi</taxon>
        <taxon>Characiformes</taxon>
        <taxon>Characoidei</taxon>
        <taxon>Acestrorhamphidae</taxon>
        <taxon>Acestrorhamphinae</taxon>
        <taxon>Astyanax</taxon>
    </lineage>
</organism>
<evidence type="ECO:0000259" key="1">
    <source>
        <dbReference type="SMART" id="SM00343"/>
    </source>
</evidence>
<protein>
    <recommendedName>
        <fullName evidence="1">CCHC-type domain-containing protein</fullName>
    </recommendedName>
</protein>
<evidence type="ECO:0000313" key="2">
    <source>
        <dbReference type="Ensembl" id="ENSAMXP00000047925.1"/>
    </source>
</evidence>
<dbReference type="Gene3D" id="4.10.60.10">
    <property type="entry name" value="Zinc finger, CCHC-type"/>
    <property type="match status" value="1"/>
</dbReference>
<evidence type="ECO:0000313" key="3">
    <source>
        <dbReference type="Proteomes" id="UP000018467"/>
    </source>
</evidence>
<name>A0A3B1K1G4_ASTMX</name>
<dbReference type="Pfam" id="PF23058">
    <property type="entry name" value="RBD_ZCCHC3_2nd"/>
    <property type="match status" value="1"/>
</dbReference>
<dbReference type="InterPro" id="IPR057811">
    <property type="entry name" value="RBD_ZCCHC3_2nd"/>
</dbReference>
<dbReference type="SUPFAM" id="SSF57756">
    <property type="entry name" value="Retrovirus zinc finger-like domains"/>
    <property type="match status" value="1"/>
</dbReference>
<reference evidence="3" key="2">
    <citation type="journal article" date="2014" name="Nat. Commun.">
        <title>The cavefish genome reveals candidate genes for eye loss.</title>
        <authorList>
            <person name="McGaugh S.E."/>
            <person name="Gross J.B."/>
            <person name="Aken B."/>
            <person name="Blin M."/>
            <person name="Borowsky R."/>
            <person name="Chalopin D."/>
            <person name="Hinaux H."/>
            <person name="Jeffery W.R."/>
            <person name="Keene A."/>
            <person name="Ma L."/>
            <person name="Minx P."/>
            <person name="Murphy D."/>
            <person name="O'Quin K.E."/>
            <person name="Retaux S."/>
            <person name="Rohner N."/>
            <person name="Searle S.M."/>
            <person name="Stahl B.A."/>
            <person name="Tabin C."/>
            <person name="Volff J.N."/>
            <person name="Yoshizawa M."/>
            <person name="Warren W.C."/>
        </authorList>
    </citation>
    <scope>NUCLEOTIDE SEQUENCE [LARGE SCALE GENOMIC DNA]</scope>
    <source>
        <strain evidence="3">female</strain>
    </source>
</reference>
<proteinExistence type="predicted"/>
<reference evidence="2" key="3">
    <citation type="submission" date="2025-08" db="UniProtKB">
        <authorList>
            <consortium name="Ensembl"/>
        </authorList>
    </citation>
    <scope>IDENTIFICATION</scope>
</reference>
<dbReference type="InterPro" id="IPR001878">
    <property type="entry name" value="Znf_CCHC"/>
</dbReference>
<keyword evidence="3" id="KW-1185">Reference proteome</keyword>
<reference evidence="2" key="4">
    <citation type="submission" date="2025-09" db="UniProtKB">
        <authorList>
            <consortium name="Ensembl"/>
        </authorList>
    </citation>
    <scope>IDENTIFICATION</scope>
</reference>
<dbReference type="GO" id="GO:0003676">
    <property type="term" value="F:nucleic acid binding"/>
    <property type="evidence" value="ECO:0007669"/>
    <property type="project" value="InterPro"/>
</dbReference>
<feature type="domain" description="CCHC-type" evidence="1">
    <location>
        <begin position="125"/>
        <end position="141"/>
    </location>
</feature>
<accession>A0A3B1K1G4</accession>
<sequence length="207" mass="22950">MASCQSGMFCIGTGSPDTHAAPEPHVPMRKLLLRLVPMDEVPLTVHLYNPFMADEVVWAFLGRYCSSVSAAERLKGRFGIWTGQRRFLVRLRVDPAEPRGLLHPPGSFAIGPHRGFLHYPSQPLYCRRCGGLGHAKEACDGRRCRSVEHSTADCGAPRTCSLCGSEGHLYWSCPSRRSTFSSLLMSIPPVRRYFDNGVVCSNVLMNI</sequence>
<dbReference type="InterPro" id="IPR036875">
    <property type="entry name" value="Znf_CCHC_sf"/>
</dbReference>
<dbReference type="Ensembl" id="ENSAMXT00000038709.1">
    <property type="protein sequence ID" value="ENSAMXP00000047925.1"/>
    <property type="gene ID" value="ENSAMXG00000041714.1"/>
</dbReference>
<dbReference type="Proteomes" id="UP000018467">
    <property type="component" value="Unassembled WGS sequence"/>
</dbReference>
<dbReference type="GeneTree" id="ENSGT00530000063983"/>
<dbReference type="PANTHER" id="PTHR46486:SF1">
    <property type="entry name" value="CCHC-TYPE DOMAIN-CONTAINING PROTEIN"/>
    <property type="match status" value="1"/>
</dbReference>
<dbReference type="GO" id="GO:0008270">
    <property type="term" value="F:zinc ion binding"/>
    <property type="evidence" value="ECO:0007669"/>
    <property type="project" value="InterPro"/>
</dbReference>
<dbReference type="SMART" id="SM00343">
    <property type="entry name" value="ZnF_C2HC"/>
    <property type="match status" value="2"/>
</dbReference>
<dbReference type="InParanoid" id="A0A3B1K1G4"/>
<reference evidence="3" key="1">
    <citation type="submission" date="2013-03" db="EMBL/GenBank/DDBJ databases">
        <authorList>
            <person name="Jeffery W."/>
            <person name="Warren W."/>
            <person name="Wilson R.K."/>
        </authorList>
    </citation>
    <scope>NUCLEOTIDE SEQUENCE</scope>
    <source>
        <strain evidence="3">female</strain>
    </source>
</reference>
<dbReference type="AlphaFoldDB" id="A0A3B1K1G4"/>